<dbReference type="PANTHER" id="PTHR30024:SF47">
    <property type="entry name" value="TAURINE-BINDING PERIPLASMIC PROTEIN"/>
    <property type="match status" value="1"/>
</dbReference>
<gene>
    <name evidence="5" type="ORF">A1359_18185</name>
</gene>
<reference evidence="5 6" key="1">
    <citation type="submission" date="2016-03" db="EMBL/GenBank/DDBJ databases">
        <authorList>
            <person name="Ploux O."/>
        </authorList>
    </citation>
    <scope>NUCLEOTIDE SEQUENCE [LARGE SCALE GENOMIC DNA]</scope>
    <source>
        <strain evidence="5 6">R-45370</strain>
    </source>
</reference>
<organism evidence="5 6">
    <name type="scientific">Methylomonas lenta</name>
    <dbReference type="NCBI Taxonomy" id="980561"/>
    <lineage>
        <taxon>Bacteria</taxon>
        <taxon>Pseudomonadati</taxon>
        <taxon>Pseudomonadota</taxon>
        <taxon>Gammaproteobacteria</taxon>
        <taxon>Methylococcales</taxon>
        <taxon>Methylococcaceae</taxon>
        <taxon>Methylomonas</taxon>
    </lineage>
</organism>
<keyword evidence="3" id="KW-0732">Signal</keyword>
<keyword evidence="6" id="KW-1185">Reference proteome</keyword>
<comment type="caution">
    <text evidence="5">The sequence shown here is derived from an EMBL/GenBank/DDBJ whole genome shotgun (WGS) entry which is preliminary data.</text>
</comment>
<dbReference type="GO" id="GO:0042597">
    <property type="term" value="C:periplasmic space"/>
    <property type="evidence" value="ECO:0007669"/>
    <property type="project" value="UniProtKB-SubCell"/>
</dbReference>
<dbReference type="SMART" id="SM00062">
    <property type="entry name" value="PBPb"/>
    <property type="match status" value="1"/>
</dbReference>
<dbReference type="RefSeq" id="WP_066988055.1">
    <property type="nucleotide sequence ID" value="NZ_LUUI01000163.1"/>
</dbReference>
<dbReference type="OrthoDB" id="9815602at2"/>
<accession>A0A177MW09</accession>
<dbReference type="Gene3D" id="3.40.190.10">
    <property type="entry name" value="Periplasmic binding protein-like II"/>
    <property type="match status" value="2"/>
</dbReference>
<dbReference type="Pfam" id="PF09084">
    <property type="entry name" value="NMT1"/>
    <property type="match status" value="1"/>
</dbReference>
<proteinExistence type="inferred from homology"/>
<dbReference type="SUPFAM" id="SSF53850">
    <property type="entry name" value="Periplasmic binding protein-like II"/>
    <property type="match status" value="1"/>
</dbReference>
<dbReference type="EMBL" id="LUUI01000163">
    <property type="protein sequence ID" value="OAI09906.1"/>
    <property type="molecule type" value="Genomic_DNA"/>
</dbReference>
<evidence type="ECO:0000256" key="3">
    <source>
        <dbReference type="ARBA" id="ARBA00022729"/>
    </source>
</evidence>
<dbReference type="CDD" id="cd01008">
    <property type="entry name" value="PBP2_NrtA_SsuA_CpmA_like"/>
    <property type="match status" value="1"/>
</dbReference>
<dbReference type="InterPro" id="IPR001638">
    <property type="entry name" value="Solute-binding_3/MltF_N"/>
</dbReference>
<evidence type="ECO:0000313" key="5">
    <source>
        <dbReference type="EMBL" id="OAI09906.1"/>
    </source>
</evidence>
<dbReference type="STRING" id="980561.A1359_18185"/>
<evidence type="ECO:0000313" key="6">
    <source>
        <dbReference type="Proteomes" id="UP000078476"/>
    </source>
</evidence>
<dbReference type="InterPro" id="IPR015168">
    <property type="entry name" value="SsuA/THI5"/>
</dbReference>
<evidence type="ECO:0000256" key="2">
    <source>
        <dbReference type="ARBA" id="ARBA00010742"/>
    </source>
</evidence>
<dbReference type="AlphaFoldDB" id="A0A177MW09"/>
<dbReference type="GO" id="GO:0042918">
    <property type="term" value="P:alkanesulfonate transmembrane transport"/>
    <property type="evidence" value="ECO:0007669"/>
    <property type="project" value="TreeGrafter"/>
</dbReference>
<comment type="similarity">
    <text evidence="2">Belongs to the bacterial solute-binding protein SsuA/TauA family.</text>
</comment>
<protein>
    <recommendedName>
        <fullName evidence="4">Solute-binding protein family 3/N-terminal domain-containing protein</fullName>
    </recommendedName>
</protein>
<evidence type="ECO:0000256" key="1">
    <source>
        <dbReference type="ARBA" id="ARBA00004418"/>
    </source>
</evidence>
<dbReference type="PANTHER" id="PTHR30024">
    <property type="entry name" value="ALIPHATIC SULFONATES-BINDING PROTEIN-RELATED"/>
    <property type="match status" value="1"/>
</dbReference>
<sequence length="334" mass="36367">MKRRQLLNGLAILILLVGMNGCDTQPPQLESLVIAEAHQAAFGLIYIAEHEGYFREAGLDVTLQQHSSGRDAIAAVVAGNADVGTPFETPVIINIQNQVPIRVLSSLALTKEYTQIVARKDSGIEKPEDLKGKRIGTSLNSSADYLLAVVLANAGIAPNQIERVILSPKEAVESVIQGRVDAIAAWSPHTQNAIRILGADAATVFTSPVYMEFITLSTVEQVINTRPEALKKLLTALLRAEAFTQNQPEHALQIIIETLSDQPAESVKQAWALIQPRVRLDNLLFATLSGELKWYAANTGQQQSTVDLTSYFATDLLRSVRPTAVTLSPEYITH</sequence>
<name>A0A177MW09_9GAMM</name>
<comment type="subcellular location">
    <subcellularLocation>
        <location evidence="1">Periplasm</location>
    </subcellularLocation>
</comment>
<evidence type="ECO:0000259" key="4">
    <source>
        <dbReference type="SMART" id="SM00062"/>
    </source>
</evidence>
<dbReference type="Proteomes" id="UP000078476">
    <property type="component" value="Unassembled WGS sequence"/>
</dbReference>
<feature type="domain" description="Solute-binding protein family 3/N-terminal" evidence="4">
    <location>
        <begin position="31"/>
        <end position="250"/>
    </location>
</feature>